<protein>
    <submittedName>
        <fullName evidence="1">M-AAA protease-interacting protein 1, mitochondrial isoform X2</fullName>
    </submittedName>
</protein>
<accession>A0A9Q9X9E9</accession>
<gene>
    <name evidence="1" type="primary">si:dkey-82o10.4</name>
</gene>
<name>A0A9Q9X9E9_CYPCA</name>
<dbReference type="GO" id="GO:0043022">
    <property type="term" value="F:ribosome binding"/>
    <property type="evidence" value="ECO:0007669"/>
    <property type="project" value="TreeGrafter"/>
</dbReference>
<keyword evidence="1" id="KW-0378">Hydrolase</keyword>
<dbReference type="GO" id="GO:0006508">
    <property type="term" value="P:proteolysis"/>
    <property type="evidence" value="ECO:0007669"/>
    <property type="project" value="UniProtKB-KW"/>
</dbReference>
<reference evidence="1" key="1">
    <citation type="submission" date="2025-08" db="UniProtKB">
        <authorList>
            <consortium name="RefSeq"/>
        </authorList>
    </citation>
    <scope>IDENTIFICATION</scope>
    <source>
        <tissue evidence="1">Muscle</tissue>
    </source>
</reference>
<keyword evidence="1" id="KW-0645">Protease</keyword>
<dbReference type="GeneID" id="109105145"/>
<dbReference type="GO" id="GO:0032979">
    <property type="term" value="P:protein insertion into mitochondrial inner membrane from matrix"/>
    <property type="evidence" value="ECO:0007669"/>
    <property type="project" value="TreeGrafter"/>
</dbReference>
<dbReference type="GO" id="GO:0008233">
    <property type="term" value="F:peptidase activity"/>
    <property type="evidence" value="ECO:0007669"/>
    <property type="project" value="UniProtKB-KW"/>
</dbReference>
<sequence>MQRFTCLAARRELAFLACPWKRNIVAIKHDSHCRPWGHQHQRVRPHASCATSPKRAWHHLRRPSAGQHYRLYSKDADRDTKDTEHPGITVAAVHVSTVLSKGKFDELRSVMSKEAVDSVRKKCKTLSEAQKRHLAISLSDIIFLLPEDVSVFFDQSGRKFLYITMRLWYLSSADVPEDPESTRIFRMDLTEDDGPQKKIITAVYEFYRELTAGADPEWMVTRIWHWKQLE</sequence>
<dbReference type="AlphaFoldDB" id="A0A9Q9X9E9"/>
<dbReference type="Proteomes" id="UP001155660">
    <property type="component" value="Chromosome B16"/>
</dbReference>
<dbReference type="PANTHER" id="PTHR13333">
    <property type="entry name" value="M-AAA PROTEASE-INTERACTING PROTEIN 1, MITOCHONDRIAL"/>
    <property type="match status" value="1"/>
</dbReference>
<organism evidence="1">
    <name type="scientific">Cyprinus carpio</name>
    <name type="common">Common carp</name>
    <dbReference type="NCBI Taxonomy" id="7962"/>
    <lineage>
        <taxon>Eukaryota</taxon>
        <taxon>Metazoa</taxon>
        <taxon>Chordata</taxon>
        <taxon>Craniata</taxon>
        <taxon>Vertebrata</taxon>
        <taxon>Euteleostomi</taxon>
        <taxon>Actinopterygii</taxon>
        <taxon>Neopterygii</taxon>
        <taxon>Teleostei</taxon>
        <taxon>Ostariophysi</taxon>
        <taxon>Cypriniformes</taxon>
        <taxon>Cyprinidae</taxon>
        <taxon>Cyprininae</taxon>
        <taxon>Cyprinus</taxon>
    </lineage>
</organism>
<dbReference type="GO" id="GO:0005743">
    <property type="term" value="C:mitochondrial inner membrane"/>
    <property type="evidence" value="ECO:0007669"/>
    <property type="project" value="TreeGrafter"/>
</dbReference>
<evidence type="ECO:0000313" key="1">
    <source>
        <dbReference type="RefSeq" id="XP_042597673.1"/>
    </source>
</evidence>
<dbReference type="RefSeq" id="XP_042597673.1">
    <property type="nucleotide sequence ID" value="XM_042741739.1"/>
</dbReference>
<proteinExistence type="predicted"/>
<dbReference type="PANTHER" id="PTHR13333:SF7">
    <property type="entry name" value="M-AAA PROTEASE-INTERACTING PROTEIN 1, MITOCHONDRIAL"/>
    <property type="match status" value="1"/>
</dbReference>